<keyword evidence="2" id="KW-1185">Reference proteome</keyword>
<dbReference type="InterPro" id="IPR025460">
    <property type="entry name" value="DUF4280"/>
</dbReference>
<sequence length="131" mass="13140">MGCPQVCAGATLQCSFGAAPSALNVLPVNRTLTGGMPAANIMDHIPLVNILPFGTCMSMANPMVAAATAAALGVLTPMPCIPATATPWIPGGAPTLLLGGMPAIDANSTLMCNWAGVIKIAMPGQVQMLIP</sequence>
<protein>
    <submittedName>
        <fullName evidence="1">DUF4280 domain-containing protein</fullName>
    </submittedName>
</protein>
<dbReference type="Pfam" id="PF14107">
    <property type="entry name" value="DUF4280"/>
    <property type="match status" value="1"/>
</dbReference>
<accession>A0ABS6PBQ9</accession>
<evidence type="ECO:0000313" key="1">
    <source>
        <dbReference type="EMBL" id="MBV4457913.1"/>
    </source>
</evidence>
<comment type="caution">
    <text evidence="1">The sequence shown here is derived from an EMBL/GenBank/DDBJ whole genome shotgun (WGS) entry which is preliminary data.</text>
</comment>
<dbReference type="Proteomes" id="UP000765224">
    <property type="component" value="Unassembled WGS sequence"/>
</dbReference>
<proteinExistence type="predicted"/>
<evidence type="ECO:0000313" key="2">
    <source>
        <dbReference type="Proteomes" id="UP000765224"/>
    </source>
</evidence>
<dbReference type="RefSeq" id="WP_085656565.1">
    <property type="nucleotide sequence ID" value="NZ_JAHSTS010000001.1"/>
</dbReference>
<name>A0ABS6PBQ9_9PSED</name>
<organism evidence="1 2">
    <name type="scientific">Pseudomonas ekonensis</name>
    <dbReference type="NCBI Taxonomy" id="2842353"/>
    <lineage>
        <taxon>Bacteria</taxon>
        <taxon>Pseudomonadati</taxon>
        <taxon>Pseudomonadota</taxon>
        <taxon>Gammaproteobacteria</taxon>
        <taxon>Pseudomonadales</taxon>
        <taxon>Pseudomonadaceae</taxon>
        <taxon>Pseudomonas</taxon>
    </lineage>
</organism>
<reference evidence="1 2" key="1">
    <citation type="submission" date="2021-06" db="EMBL/GenBank/DDBJ databases">
        <title>Updating the genus Pseudomonas: Description of 43 new species and partition of the Pseudomonas putida group.</title>
        <authorList>
            <person name="Girard L."/>
            <person name="Lood C."/>
            <person name="Vandamme P."/>
            <person name="Rokni-Zadeh H."/>
            <person name="Van Noort V."/>
            <person name="Hofte M."/>
            <person name="Lavigne R."/>
            <person name="De Mot R."/>
        </authorList>
    </citation>
    <scope>NUCLEOTIDE SEQUENCE [LARGE SCALE GENOMIC DNA]</scope>
    <source>
        <strain evidence="1 2">COR58</strain>
    </source>
</reference>
<dbReference type="EMBL" id="JAHSTS010000001">
    <property type="protein sequence ID" value="MBV4457913.1"/>
    <property type="molecule type" value="Genomic_DNA"/>
</dbReference>
<gene>
    <name evidence="1" type="ORF">KVG96_08150</name>
</gene>